<dbReference type="InterPro" id="IPR050280">
    <property type="entry name" value="OMP_Chaperone_SurA"/>
</dbReference>
<evidence type="ECO:0000313" key="14">
    <source>
        <dbReference type="Proteomes" id="UP000077405"/>
    </source>
</evidence>
<dbReference type="SUPFAM" id="SSF54534">
    <property type="entry name" value="FKBP-like"/>
    <property type="match status" value="2"/>
</dbReference>
<dbReference type="KEGG" id="ahu:A6A40_06450"/>
<evidence type="ECO:0000313" key="13">
    <source>
        <dbReference type="EMBL" id="ANC91569.1"/>
    </source>
</evidence>
<keyword evidence="3" id="KW-0574">Periplasm</keyword>
<dbReference type="RefSeq" id="WP_063634666.1">
    <property type="nucleotide sequence ID" value="NZ_CP015285.1"/>
</dbReference>
<feature type="region of interest" description="Disordered" evidence="10">
    <location>
        <begin position="301"/>
        <end position="320"/>
    </location>
</feature>
<dbReference type="Proteomes" id="UP000077405">
    <property type="component" value="Chromosome"/>
</dbReference>
<dbReference type="Pfam" id="PF09312">
    <property type="entry name" value="SurA_N"/>
    <property type="match status" value="1"/>
</dbReference>
<evidence type="ECO:0000256" key="2">
    <source>
        <dbReference type="ARBA" id="ARBA00022729"/>
    </source>
</evidence>
<evidence type="ECO:0000256" key="1">
    <source>
        <dbReference type="ARBA" id="ARBA00018370"/>
    </source>
</evidence>
<evidence type="ECO:0000256" key="4">
    <source>
        <dbReference type="ARBA" id="ARBA00023110"/>
    </source>
</evidence>
<evidence type="ECO:0000256" key="5">
    <source>
        <dbReference type="ARBA" id="ARBA00023186"/>
    </source>
</evidence>
<evidence type="ECO:0000256" key="7">
    <source>
        <dbReference type="ARBA" id="ARBA00030642"/>
    </source>
</evidence>
<organism evidence="13 14">
    <name type="scientific">Azospirillum humicireducens</name>
    <dbReference type="NCBI Taxonomy" id="1226968"/>
    <lineage>
        <taxon>Bacteria</taxon>
        <taxon>Pseudomonadati</taxon>
        <taxon>Pseudomonadota</taxon>
        <taxon>Alphaproteobacteria</taxon>
        <taxon>Rhodospirillales</taxon>
        <taxon>Azospirillaceae</taxon>
        <taxon>Azospirillum</taxon>
    </lineage>
</organism>
<reference evidence="13 14" key="1">
    <citation type="journal article" date="2013" name="Int. J. Syst. Evol. Microbiol.">
        <title>Azospirillum humicireducens sp. nov., a nitrogen-fixing bacterium isolated from a microbial fuel cell.</title>
        <authorList>
            <person name="Zhou S."/>
            <person name="Han L."/>
            <person name="Wang Y."/>
            <person name="Yang G."/>
            <person name="Zhuang L."/>
            <person name="Hu P."/>
        </authorList>
    </citation>
    <scope>NUCLEOTIDE SEQUENCE [LARGE SCALE GENOMIC DNA]</scope>
    <source>
        <strain evidence="13 14">SgZ-5</strain>
    </source>
</reference>
<dbReference type="InterPro" id="IPR000297">
    <property type="entry name" value="PPIase_PpiC"/>
</dbReference>
<feature type="compositionally biased region" description="Basic and acidic residues" evidence="10">
    <location>
        <begin position="446"/>
        <end position="457"/>
    </location>
</feature>
<dbReference type="AlphaFoldDB" id="A0A160JFC4"/>
<dbReference type="Pfam" id="PF00639">
    <property type="entry name" value="Rotamase"/>
    <property type="match status" value="2"/>
</dbReference>
<evidence type="ECO:0000256" key="10">
    <source>
        <dbReference type="SAM" id="MobiDB-lite"/>
    </source>
</evidence>
<evidence type="ECO:0000256" key="11">
    <source>
        <dbReference type="SAM" id="SignalP"/>
    </source>
</evidence>
<evidence type="ECO:0000256" key="3">
    <source>
        <dbReference type="ARBA" id="ARBA00022764"/>
    </source>
</evidence>
<evidence type="ECO:0000259" key="12">
    <source>
        <dbReference type="PROSITE" id="PS50198"/>
    </source>
</evidence>
<feature type="region of interest" description="Disordered" evidence="10">
    <location>
        <begin position="427"/>
        <end position="457"/>
    </location>
</feature>
<dbReference type="PANTHER" id="PTHR47637">
    <property type="entry name" value="CHAPERONE SURA"/>
    <property type="match status" value="1"/>
</dbReference>
<proteinExistence type="predicted"/>
<gene>
    <name evidence="13" type="ORF">A6A40_06450</name>
</gene>
<dbReference type="Gene3D" id="1.10.4030.10">
    <property type="entry name" value="Porin chaperone SurA, peptide-binding domain"/>
    <property type="match status" value="1"/>
</dbReference>
<evidence type="ECO:0000256" key="9">
    <source>
        <dbReference type="PROSITE-ProRule" id="PRU00278"/>
    </source>
</evidence>
<keyword evidence="14" id="KW-1185">Reference proteome</keyword>
<feature type="compositionally biased region" description="Pro residues" evidence="10">
    <location>
        <begin position="427"/>
        <end position="443"/>
    </location>
</feature>
<sequence>MSSLRAVRTTVAVATACALLALPAAAQSSKAAAGAAAPRTGDEAARPARAPGAEGIAAVVNDEVVSVSDVNARIRMALLNAGAAGNPETIQRLTPQVMRLLIDERLQMQEAKRLGVTVSAAEIDEAIKRIAEQNRLNGQQLQDMLKRQNVPVSTLKDQLRSLLAWQKVMQRRIRQEVVVGEDEVDAAMERLKANIGKPEYLVAEIFLAVDSPDQDDEVRRNADRLVEEVKRGGNFAALARQFSQSAGAASGGDLGWVRSGELSPEVDKALSGMRGGQLSAPIRTATGYHILLVRGQRPFGTSGGEVPMPAAQPAAPRPQPRPDLAKATVNMKQIIIPIESKEQAKAVKDQAEKLRKSIKSCADFQARAKETGMPESGDMGTMRVKDMAPGLQNLALGIPLGQASPVLMSQAAAVILIVCKRDVPMIQPPPEAQPAPPPPPAPTPIKEAKLPDREEVERDLINERAELLSRRYLRDLRRSAFIETRL</sequence>
<accession>A0A160JFC4</accession>
<dbReference type="SUPFAM" id="SSF109998">
    <property type="entry name" value="Triger factor/SurA peptide-binding domain-like"/>
    <property type="match status" value="1"/>
</dbReference>
<dbReference type="EMBL" id="CP015285">
    <property type="protein sequence ID" value="ANC91569.1"/>
    <property type="molecule type" value="Genomic_DNA"/>
</dbReference>
<protein>
    <recommendedName>
        <fullName evidence="1">Parvulin-like PPIase</fullName>
    </recommendedName>
    <alternativeName>
        <fullName evidence="7">Peptidyl-prolyl cis-trans isomerase plp</fullName>
    </alternativeName>
    <alternativeName>
        <fullName evidence="8">Rotamase plp</fullName>
    </alternativeName>
</protein>
<keyword evidence="2 11" id="KW-0732">Signal</keyword>
<feature type="signal peptide" evidence="11">
    <location>
        <begin position="1"/>
        <end position="26"/>
    </location>
</feature>
<evidence type="ECO:0000256" key="8">
    <source>
        <dbReference type="ARBA" id="ARBA00031484"/>
    </source>
</evidence>
<dbReference type="InterPro" id="IPR027304">
    <property type="entry name" value="Trigger_fact/SurA_dom_sf"/>
</dbReference>
<keyword evidence="4 9" id="KW-0697">Rotamase</keyword>
<keyword evidence="6 9" id="KW-0413">Isomerase</keyword>
<dbReference type="GO" id="GO:0003755">
    <property type="term" value="F:peptidyl-prolyl cis-trans isomerase activity"/>
    <property type="evidence" value="ECO:0007669"/>
    <property type="project" value="UniProtKB-KW"/>
</dbReference>
<keyword evidence="5" id="KW-0143">Chaperone</keyword>
<dbReference type="STRING" id="1226968.A6A40_06450"/>
<feature type="domain" description="PpiC" evidence="12">
    <location>
        <begin position="197"/>
        <end position="295"/>
    </location>
</feature>
<dbReference type="OrthoDB" id="9791746at2"/>
<evidence type="ECO:0000256" key="6">
    <source>
        <dbReference type="ARBA" id="ARBA00023235"/>
    </source>
</evidence>
<dbReference type="InterPro" id="IPR046357">
    <property type="entry name" value="PPIase_dom_sf"/>
</dbReference>
<dbReference type="InterPro" id="IPR015391">
    <property type="entry name" value="SurA_N"/>
</dbReference>
<dbReference type="Gene3D" id="3.10.50.40">
    <property type="match status" value="2"/>
</dbReference>
<dbReference type="PANTHER" id="PTHR47637:SF1">
    <property type="entry name" value="CHAPERONE SURA"/>
    <property type="match status" value="1"/>
</dbReference>
<dbReference type="PROSITE" id="PS50198">
    <property type="entry name" value="PPIC_PPIASE_2"/>
    <property type="match status" value="1"/>
</dbReference>
<name>A0A160JFC4_9PROT</name>
<feature type="chain" id="PRO_5007816742" description="Parvulin-like PPIase" evidence="11">
    <location>
        <begin position="27"/>
        <end position="486"/>
    </location>
</feature>